<evidence type="ECO:0000256" key="2">
    <source>
        <dbReference type="ARBA" id="ARBA00022630"/>
    </source>
</evidence>
<dbReference type="InterPro" id="IPR006094">
    <property type="entry name" value="Oxid_FAD_bind_N"/>
</dbReference>
<name>A0ABN2MI00_9MICO</name>
<evidence type="ECO:0000313" key="6">
    <source>
        <dbReference type="EMBL" id="GAA1827975.1"/>
    </source>
</evidence>
<dbReference type="Gene3D" id="3.30.465.10">
    <property type="match status" value="1"/>
</dbReference>
<comment type="caution">
    <text evidence="6">The sequence shown here is derived from an EMBL/GenBank/DDBJ whole genome shotgun (WGS) entry which is preliminary data.</text>
</comment>
<keyword evidence="3" id="KW-0274">FAD</keyword>
<keyword evidence="7" id="KW-1185">Reference proteome</keyword>
<feature type="domain" description="FAD-binding PCMH-type" evidence="5">
    <location>
        <begin position="54"/>
        <end position="233"/>
    </location>
</feature>
<dbReference type="PROSITE" id="PS51387">
    <property type="entry name" value="FAD_PCMH"/>
    <property type="match status" value="1"/>
</dbReference>
<dbReference type="PANTHER" id="PTHR42934">
    <property type="entry name" value="GLYCOLATE OXIDASE SUBUNIT GLCD"/>
    <property type="match status" value="1"/>
</dbReference>
<dbReference type="EMBL" id="BAAANK010000002">
    <property type="protein sequence ID" value="GAA1827975.1"/>
    <property type="molecule type" value="Genomic_DNA"/>
</dbReference>
<dbReference type="InterPro" id="IPR004113">
    <property type="entry name" value="FAD-bd_oxidored_4_C"/>
</dbReference>
<comment type="cofactor">
    <cofactor evidence="1">
        <name>FAD</name>
        <dbReference type="ChEBI" id="CHEBI:57692"/>
    </cofactor>
</comment>
<dbReference type="InterPro" id="IPR016166">
    <property type="entry name" value="FAD-bd_PCMH"/>
</dbReference>
<dbReference type="RefSeq" id="WP_157427133.1">
    <property type="nucleotide sequence ID" value="NZ_BAAANK010000002.1"/>
</dbReference>
<dbReference type="InterPro" id="IPR016169">
    <property type="entry name" value="FAD-bd_PCMH_sub2"/>
</dbReference>
<sequence>MSHPVPTEDPSVDEQETVHRRVVAGLRAALRPDQVLTDAAALAAYAHDDAEWAPFETPMAVVLAEDEGDVVAVVRLAAASGVHVVARGAGTGLSGGANAVARSIVLSLERMTRIVEIDAAERFAVAEAGVINDTLRLAVAEHGLWYPPDPASYRISTIGGNAATNAGGICCVKYGVTRDYVLGLRVVLADGEVVDLGRRTAKGVTGYDLTALLVGSEGTLGIITRVTVKLLPLAGREERAIVGAFGSLRAAGDAVAAISASGIVPAALEIIDRTCIEAVDAWQALGLPHGVDTMLPAKVDEVGALGERHAASVAGLMVDAGALAVERAADAEEVDRLFLARRLAYPALERLGPVLTEDICVPRGAVPEMLTRIQVVAREHDVVIANIAHAGDGNLHPLIIAPEGDDAAKARAKLAFDRIVDECRRLGGTVTGEHGVGLLKLPGARAELGERVVALHASIKQALDPAGTLNPGKAFPA</sequence>
<dbReference type="InterPro" id="IPR016164">
    <property type="entry name" value="FAD-linked_Oxase-like_C"/>
</dbReference>
<dbReference type="Gene3D" id="3.30.70.2740">
    <property type="match status" value="1"/>
</dbReference>
<dbReference type="PANTHER" id="PTHR42934:SF2">
    <property type="entry name" value="GLYCOLATE OXIDASE SUBUNIT GLCD"/>
    <property type="match status" value="1"/>
</dbReference>
<accession>A0ABN2MI00</accession>
<dbReference type="Pfam" id="PF02913">
    <property type="entry name" value="FAD-oxidase_C"/>
    <property type="match status" value="1"/>
</dbReference>
<dbReference type="Gene3D" id="1.10.45.10">
    <property type="entry name" value="Vanillyl-alcohol Oxidase, Chain A, domain 4"/>
    <property type="match status" value="1"/>
</dbReference>
<protein>
    <submittedName>
        <fullName evidence="6">FAD-linked oxidase C-terminal domain-containing protein</fullName>
    </submittedName>
</protein>
<dbReference type="InterPro" id="IPR016171">
    <property type="entry name" value="Vanillyl_alc_oxidase_C-sub2"/>
</dbReference>
<keyword evidence="2" id="KW-0285">Flavoprotein</keyword>
<reference evidence="6 7" key="1">
    <citation type="journal article" date="2019" name="Int. J. Syst. Evol. Microbiol.">
        <title>The Global Catalogue of Microorganisms (GCM) 10K type strain sequencing project: providing services to taxonomists for standard genome sequencing and annotation.</title>
        <authorList>
            <consortium name="The Broad Institute Genomics Platform"/>
            <consortium name="The Broad Institute Genome Sequencing Center for Infectious Disease"/>
            <person name="Wu L."/>
            <person name="Ma J."/>
        </authorList>
    </citation>
    <scope>NUCLEOTIDE SEQUENCE [LARGE SCALE GENOMIC DNA]</scope>
    <source>
        <strain evidence="6 7">JCM 14323</strain>
    </source>
</reference>
<evidence type="ECO:0000256" key="1">
    <source>
        <dbReference type="ARBA" id="ARBA00001974"/>
    </source>
</evidence>
<proteinExistence type="predicted"/>
<gene>
    <name evidence="6" type="ORF">GCM10009750_09390</name>
</gene>
<evidence type="ECO:0000256" key="4">
    <source>
        <dbReference type="ARBA" id="ARBA00023002"/>
    </source>
</evidence>
<keyword evidence="4" id="KW-0560">Oxidoreductase</keyword>
<dbReference type="SUPFAM" id="SSF55103">
    <property type="entry name" value="FAD-linked oxidases, C-terminal domain"/>
    <property type="match status" value="1"/>
</dbReference>
<dbReference type="SUPFAM" id="SSF56176">
    <property type="entry name" value="FAD-binding/transporter-associated domain-like"/>
    <property type="match status" value="1"/>
</dbReference>
<dbReference type="Proteomes" id="UP001501746">
    <property type="component" value="Unassembled WGS sequence"/>
</dbReference>
<evidence type="ECO:0000313" key="7">
    <source>
        <dbReference type="Proteomes" id="UP001501746"/>
    </source>
</evidence>
<dbReference type="InterPro" id="IPR051914">
    <property type="entry name" value="FAD-linked_OxidoTrans_Type4"/>
</dbReference>
<dbReference type="InterPro" id="IPR036318">
    <property type="entry name" value="FAD-bd_PCMH-like_sf"/>
</dbReference>
<evidence type="ECO:0000259" key="5">
    <source>
        <dbReference type="PROSITE" id="PS51387"/>
    </source>
</evidence>
<evidence type="ECO:0000256" key="3">
    <source>
        <dbReference type="ARBA" id="ARBA00022827"/>
    </source>
</evidence>
<organism evidence="6 7">
    <name type="scientific">Agromyces salentinus</name>
    <dbReference type="NCBI Taxonomy" id="269421"/>
    <lineage>
        <taxon>Bacteria</taxon>
        <taxon>Bacillati</taxon>
        <taxon>Actinomycetota</taxon>
        <taxon>Actinomycetes</taxon>
        <taxon>Micrococcales</taxon>
        <taxon>Microbacteriaceae</taxon>
        <taxon>Agromyces</taxon>
    </lineage>
</organism>
<dbReference type="Pfam" id="PF01565">
    <property type="entry name" value="FAD_binding_4"/>
    <property type="match status" value="1"/>
</dbReference>